<proteinExistence type="predicted"/>
<evidence type="ECO:0000256" key="8">
    <source>
        <dbReference type="SAM" id="Phobius"/>
    </source>
</evidence>
<dbReference type="AlphaFoldDB" id="A0A7C8MN17"/>
<keyword evidence="4" id="KW-0249">Electron transport</keyword>
<feature type="signal peptide" evidence="9">
    <location>
        <begin position="1"/>
        <end position="26"/>
    </location>
</feature>
<keyword evidence="5 8" id="KW-1133">Transmembrane helix</keyword>
<feature type="transmembrane region" description="Helical" evidence="8">
    <location>
        <begin position="295"/>
        <end position="314"/>
    </location>
</feature>
<evidence type="ECO:0000256" key="5">
    <source>
        <dbReference type="ARBA" id="ARBA00022989"/>
    </source>
</evidence>
<evidence type="ECO:0000256" key="2">
    <source>
        <dbReference type="ARBA" id="ARBA00022448"/>
    </source>
</evidence>
<feature type="transmembrane region" description="Helical" evidence="8">
    <location>
        <begin position="228"/>
        <end position="248"/>
    </location>
</feature>
<feature type="region of interest" description="Disordered" evidence="7">
    <location>
        <begin position="26"/>
        <end position="128"/>
    </location>
</feature>
<feature type="compositionally biased region" description="Basic and acidic residues" evidence="7">
    <location>
        <begin position="321"/>
        <end position="339"/>
    </location>
</feature>
<feature type="chain" id="PRO_5028893636" description="Cytochrome b561 domain-containing protein" evidence="9">
    <location>
        <begin position="27"/>
        <end position="432"/>
    </location>
</feature>
<evidence type="ECO:0000313" key="12">
    <source>
        <dbReference type="Proteomes" id="UP000481858"/>
    </source>
</evidence>
<evidence type="ECO:0000256" key="7">
    <source>
        <dbReference type="SAM" id="MobiDB-lite"/>
    </source>
</evidence>
<dbReference type="OrthoDB" id="19261at2759"/>
<comment type="caution">
    <text evidence="11">The sequence shown here is derived from an EMBL/GenBank/DDBJ whole genome shotgun (WGS) entry which is preliminary data.</text>
</comment>
<feature type="compositionally biased region" description="Low complexity" evidence="7">
    <location>
        <begin position="45"/>
        <end position="72"/>
    </location>
</feature>
<feature type="transmembrane region" description="Helical" evidence="8">
    <location>
        <begin position="268"/>
        <end position="289"/>
    </location>
</feature>
<feature type="transmembrane region" description="Helical" evidence="8">
    <location>
        <begin position="188"/>
        <end position="208"/>
    </location>
</feature>
<keyword evidence="12" id="KW-1185">Reference proteome</keyword>
<evidence type="ECO:0000256" key="1">
    <source>
        <dbReference type="ARBA" id="ARBA00004370"/>
    </source>
</evidence>
<comment type="subcellular location">
    <subcellularLocation>
        <location evidence="1">Membrane</location>
    </subcellularLocation>
</comment>
<evidence type="ECO:0000313" key="11">
    <source>
        <dbReference type="EMBL" id="KAF2969272.1"/>
    </source>
</evidence>
<feature type="region of interest" description="Disordered" evidence="7">
    <location>
        <begin position="321"/>
        <end position="404"/>
    </location>
</feature>
<dbReference type="CDD" id="cd08760">
    <property type="entry name" value="Cyt_b561_FRRS1_like"/>
    <property type="match status" value="1"/>
</dbReference>
<keyword evidence="3 8" id="KW-0812">Transmembrane</keyword>
<evidence type="ECO:0000259" key="10">
    <source>
        <dbReference type="SMART" id="SM00665"/>
    </source>
</evidence>
<gene>
    <name evidence="11" type="ORF">GQX73_g4303</name>
</gene>
<feature type="compositionally biased region" description="Low complexity" evidence="7">
    <location>
        <begin position="88"/>
        <end position="128"/>
    </location>
</feature>
<dbReference type="InterPro" id="IPR006593">
    <property type="entry name" value="Cyt_b561/ferric_Rdtase_TM"/>
</dbReference>
<evidence type="ECO:0000256" key="9">
    <source>
        <dbReference type="SAM" id="SignalP"/>
    </source>
</evidence>
<dbReference type="PANTHER" id="PTHR47797">
    <property type="entry name" value="DEHYDROGENASE, PUTATIVE (AFU_ORTHOLOGUE AFUA_8G05805)-RELATED"/>
    <property type="match status" value="1"/>
</dbReference>
<dbReference type="InParanoid" id="A0A7C8MN17"/>
<keyword evidence="6 8" id="KW-0472">Membrane</keyword>
<name>A0A7C8MN17_9PEZI</name>
<sequence length="432" mass="45072">MKTTALIRTSAVLFGLVALAATSVHAQGPPTGVGMSDWGNGGSSGNPYSSNPNSNNDDNSNNSNNSSNDNGSTDGGGGGDGDGDSDGDSSSNTGSSSSTNGNGNVNGNNGDDNGSFGGSTTTSGNGGFSPSFGSVPGFPTGDFDISSVMNFPVAHGALAAIAFGFLFPLGAILMRVVPGRGSLFSHGFIQVLAYALYIAAAGLGLYLVNIMRIRPGEGLLDIAGKNAHPIIGIVLLVVLFFQPIFGIVHHSRFKVLKRRTWISHVHLWAGRFGITLGIINGGLGFALAGTTGTPVVIYAIVSGIIWVIWVLTALRGEYARARTQGRERKKEKLIQEDRGYVPGVRGGGGDSTRPSSENAADNPGAYPPHPPDASMDIPSPPYEPGPHYEAHMAHVHQQPARREVPNMKEVMDRSDTVSYLSASHDEMNRGQV</sequence>
<keyword evidence="9" id="KW-0732">Signal</keyword>
<protein>
    <recommendedName>
        <fullName evidence="10">Cytochrome b561 domain-containing protein</fullName>
    </recommendedName>
</protein>
<feature type="transmembrane region" description="Helical" evidence="8">
    <location>
        <begin position="153"/>
        <end position="176"/>
    </location>
</feature>
<dbReference type="EMBL" id="WUBL01000038">
    <property type="protein sequence ID" value="KAF2969272.1"/>
    <property type="molecule type" value="Genomic_DNA"/>
</dbReference>
<feature type="domain" description="Cytochrome b561" evidence="10">
    <location>
        <begin position="154"/>
        <end position="285"/>
    </location>
</feature>
<keyword evidence="2" id="KW-0813">Transport</keyword>
<dbReference type="PANTHER" id="PTHR47797:SF1">
    <property type="entry name" value="CYTOCHROME B561 DOMAIN-CONTAINING PROTEIN-RELATED"/>
    <property type="match status" value="1"/>
</dbReference>
<evidence type="ECO:0000256" key="6">
    <source>
        <dbReference type="ARBA" id="ARBA00023136"/>
    </source>
</evidence>
<dbReference type="SMART" id="SM00665">
    <property type="entry name" value="B561"/>
    <property type="match status" value="1"/>
</dbReference>
<evidence type="ECO:0000256" key="4">
    <source>
        <dbReference type="ARBA" id="ARBA00022982"/>
    </source>
</evidence>
<dbReference type="Gene3D" id="1.20.120.1770">
    <property type="match status" value="1"/>
</dbReference>
<dbReference type="Proteomes" id="UP000481858">
    <property type="component" value="Unassembled WGS sequence"/>
</dbReference>
<reference evidence="11 12" key="1">
    <citation type="submission" date="2019-12" db="EMBL/GenBank/DDBJ databases">
        <title>Draft genome sequence of the ascomycete Xylaria multiplex DSM 110363.</title>
        <authorList>
            <person name="Buettner E."/>
            <person name="Kellner H."/>
        </authorList>
    </citation>
    <scope>NUCLEOTIDE SEQUENCE [LARGE SCALE GENOMIC DNA]</scope>
    <source>
        <strain evidence="11 12">DSM 110363</strain>
    </source>
</reference>
<dbReference type="GO" id="GO:0016020">
    <property type="term" value="C:membrane"/>
    <property type="evidence" value="ECO:0007669"/>
    <property type="project" value="UniProtKB-SubCell"/>
</dbReference>
<evidence type="ECO:0000256" key="3">
    <source>
        <dbReference type="ARBA" id="ARBA00022692"/>
    </source>
</evidence>
<organism evidence="11 12">
    <name type="scientific">Xylaria multiplex</name>
    <dbReference type="NCBI Taxonomy" id="323545"/>
    <lineage>
        <taxon>Eukaryota</taxon>
        <taxon>Fungi</taxon>
        <taxon>Dikarya</taxon>
        <taxon>Ascomycota</taxon>
        <taxon>Pezizomycotina</taxon>
        <taxon>Sordariomycetes</taxon>
        <taxon>Xylariomycetidae</taxon>
        <taxon>Xylariales</taxon>
        <taxon>Xylariaceae</taxon>
        <taxon>Xylaria</taxon>
    </lineage>
</organism>
<accession>A0A7C8MN17</accession>